<keyword evidence="5 9" id="KW-0238">DNA-binding</keyword>
<evidence type="ECO:0000256" key="8">
    <source>
        <dbReference type="PROSITE-ProRule" id="PRU00169"/>
    </source>
</evidence>
<dbReference type="SUPFAM" id="SSF46894">
    <property type="entry name" value="C-terminal effector domain of the bipartite response regulators"/>
    <property type="match status" value="1"/>
</dbReference>
<dbReference type="Gene3D" id="3.40.50.2300">
    <property type="match status" value="1"/>
</dbReference>
<dbReference type="FunFam" id="1.10.10.10:FF:000018">
    <property type="entry name" value="DNA-binding response regulator ResD"/>
    <property type="match status" value="1"/>
</dbReference>
<dbReference type="PROSITE" id="PS51755">
    <property type="entry name" value="OMPR_PHOB"/>
    <property type="match status" value="1"/>
</dbReference>
<dbReference type="PANTHER" id="PTHR48111">
    <property type="entry name" value="REGULATOR OF RPOS"/>
    <property type="match status" value="1"/>
</dbReference>
<evidence type="ECO:0000256" key="1">
    <source>
        <dbReference type="ARBA" id="ARBA00013332"/>
    </source>
</evidence>
<gene>
    <name evidence="12" type="primary">drrA</name>
    <name evidence="12" type="ORF">GCM10007877_03500</name>
</gene>
<dbReference type="InterPro" id="IPR039420">
    <property type="entry name" value="WalR-like"/>
</dbReference>
<feature type="modified residue" description="4-aspartylphosphate" evidence="8">
    <location>
        <position position="82"/>
    </location>
</feature>
<evidence type="ECO:0000259" key="11">
    <source>
        <dbReference type="PROSITE" id="PS51755"/>
    </source>
</evidence>
<dbReference type="GO" id="GO:0000976">
    <property type="term" value="F:transcription cis-regulatory region binding"/>
    <property type="evidence" value="ECO:0007669"/>
    <property type="project" value="TreeGrafter"/>
</dbReference>
<evidence type="ECO:0000256" key="9">
    <source>
        <dbReference type="PROSITE-ProRule" id="PRU01091"/>
    </source>
</evidence>
<dbReference type="InterPro" id="IPR036388">
    <property type="entry name" value="WH-like_DNA-bd_sf"/>
</dbReference>
<dbReference type="Gene3D" id="6.10.250.690">
    <property type="match status" value="1"/>
</dbReference>
<dbReference type="Gene3D" id="1.10.10.10">
    <property type="entry name" value="Winged helix-like DNA-binding domain superfamily/Winged helix DNA-binding domain"/>
    <property type="match status" value="1"/>
</dbReference>
<dbReference type="AlphaFoldDB" id="A0AA37WM84"/>
<dbReference type="Pfam" id="PF00072">
    <property type="entry name" value="Response_reg"/>
    <property type="match status" value="1"/>
</dbReference>
<dbReference type="FunFam" id="3.40.50.2300:FF:000001">
    <property type="entry name" value="DNA-binding response regulator PhoB"/>
    <property type="match status" value="1"/>
</dbReference>
<dbReference type="SMART" id="SM00448">
    <property type="entry name" value="REC"/>
    <property type="match status" value="1"/>
</dbReference>
<comment type="caution">
    <text evidence="12">The sequence shown here is derived from an EMBL/GenBank/DDBJ whole genome shotgun (WGS) entry which is preliminary data.</text>
</comment>
<dbReference type="InterPro" id="IPR001867">
    <property type="entry name" value="OmpR/PhoB-type_DNA-bd"/>
</dbReference>
<dbReference type="EMBL" id="BSPD01000016">
    <property type="protein sequence ID" value="GLS24636.1"/>
    <property type="molecule type" value="Genomic_DNA"/>
</dbReference>
<evidence type="ECO:0000256" key="3">
    <source>
        <dbReference type="ARBA" id="ARBA00023012"/>
    </source>
</evidence>
<reference evidence="12 13" key="1">
    <citation type="journal article" date="2014" name="Int. J. Syst. Evol. Microbiol.">
        <title>Complete genome sequence of Corynebacterium casei LMG S-19264T (=DSM 44701T), isolated from a smear-ripened cheese.</title>
        <authorList>
            <consortium name="US DOE Joint Genome Institute (JGI-PGF)"/>
            <person name="Walter F."/>
            <person name="Albersmeier A."/>
            <person name="Kalinowski J."/>
            <person name="Ruckert C."/>
        </authorList>
    </citation>
    <scope>NUCLEOTIDE SEQUENCE [LARGE SCALE GENOMIC DNA]</scope>
    <source>
        <strain evidence="12 13">NBRC 110095</strain>
    </source>
</reference>
<dbReference type="InterPro" id="IPR011006">
    <property type="entry name" value="CheY-like_superfamily"/>
</dbReference>
<sequence length="267" mass="30197">MSMLSYHLNRYNGSQTATNNDNEGCIDIDMNRKILVVEDQEDINALIAMNLEAINFEVTRVHDGLEGLKLAQEDSYAAIVLDIMLPGLDGLQICQQLRSKGHVTPILMLTAKKTEADRVVGLEVGADDYLTKPFSVLELQARVKALLRRVEFHSHPVEEEVDEGELRLGDLTIHQHKRDVIMGGKPVSLTGKEFDLLLYLASFPGRVFSREQLLNAVWGYQHSSYEHTVNSHINRLRAKLETDPSNPQYVLTVWGVGYKFNDDQKPR</sequence>
<keyword evidence="6" id="KW-0804">Transcription</keyword>
<dbReference type="CDD" id="cd00383">
    <property type="entry name" value="trans_reg_C"/>
    <property type="match status" value="1"/>
</dbReference>
<organism evidence="12 13">
    <name type="scientific">Marinibactrum halimedae</name>
    <dbReference type="NCBI Taxonomy" id="1444977"/>
    <lineage>
        <taxon>Bacteria</taxon>
        <taxon>Pseudomonadati</taxon>
        <taxon>Pseudomonadota</taxon>
        <taxon>Gammaproteobacteria</taxon>
        <taxon>Cellvibrionales</taxon>
        <taxon>Cellvibrionaceae</taxon>
        <taxon>Marinibactrum</taxon>
    </lineage>
</organism>
<dbReference type="GO" id="GO:0000156">
    <property type="term" value="F:phosphorelay response regulator activity"/>
    <property type="evidence" value="ECO:0007669"/>
    <property type="project" value="TreeGrafter"/>
</dbReference>
<keyword evidence="2 8" id="KW-0597">Phosphoprotein</keyword>
<feature type="domain" description="OmpR/PhoB-type" evidence="11">
    <location>
        <begin position="163"/>
        <end position="262"/>
    </location>
</feature>
<dbReference type="InterPro" id="IPR016032">
    <property type="entry name" value="Sig_transdc_resp-reg_C-effctor"/>
</dbReference>
<evidence type="ECO:0000256" key="7">
    <source>
        <dbReference type="ARBA" id="ARBA00024735"/>
    </source>
</evidence>
<feature type="domain" description="Response regulatory" evidence="10">
    <location>
        <begin position="33"/>
        <end position="147"/>
    </location>
</feature>
<evidence type="ECO:0000256" key="6">
    <source>
        <dbReference type="ARBA" id="ARBA00023163"/>
    </source>
</evidence>
<dbReference type="SMART" id="SM00862">
    <property type="entry name" value="Trans_reg_C"/>
    <property type="match status" value="1"/>
</dbReference>
<accession>A0AA37WM84</accession>
<evidence type="ECO:0000256" key="5">
    <source>
        <dbReference type="ARBA" id="ARBA00023125"/>
    </source>
</evidence>
<evidence type="ECO:0000259" key="10">
    <source>
        <dbReference type="PROSITE" id="PS50110"/>
    </source>
</evidence>
<dbReference type="Pfam" id="PF00486">
    <property type="entry name" value="Trans_reg_C"/>
    <property type="match status" value="1"/>
</dbReference>
<evidence type="ECO:0000313" key="12">
    <source>
        <dbReference type="EMBL" id="GLS24636.1"/>
    </source>
</evidence>
<dbReference type="GO" id="GO:0006355">
    <property type="term" value="P:regulation of DNA-templated transcription"/>
    <property type="evidence" value="ECO:0007669"/>
    <property type="project" value="InterPro"/>
</dbReference>
<dbReference type="Proteomes" id="UP001156870">
    <property type="component" value="Unassembled WGS sequence"/>
</dbReference>
<proteinExistence type="predicted"/>
<dbReference type="InterPro" id="IPR001789">
    <property type="entry name" value="Sig_transdc_resp-reg_receiver"/>
</dbReference>
<keyword evidence="13" id="KW-1185">Reference proteome</keyword>
<dbReference type="PROSITE" id="PS50110">
    <property type="entry name" value="RESPONSE_REGULATORY"/>
    <property type="match status" value="1"/>
</dbReference>
<evidence type="ECO:0000313" key="13">
    <source>
        <dbReference type="Proteomes" id="UP001156870"/>
    </source>
</evidence>
<comment type="function">
    <text evidence="7">This protein is a positive regulator for the phosphate regulon. Transcription of this operon is positively regulated by PhoB and PhoR when phosphate is limited.</text>
</comment>
<evidence type="ECO:0000256" key="2">
    <source>
        <dbReference type="ARBA" id="ARBA00022553"/>
    </source>
</evidence>
<evidence type="ECO:0000256" key="4">
    <source>
        <dbReference type="ARBA" id="ARBA00023015"/>
    </source>
</evidence>
<dbReference type="GO" id="GO:0032993">
    <property type="term" value="C:protein-DNA complex"/>
    <property type="evidence" value="ECO:0007669"/>
    <property type="project" value="TreeGrafter"/>
</dbReference>
<dbReference type="PANTHER" id="PTHR48111:SF40">
    <property type="entry name" value="PHOSPHATE REGULON TRANSCRIPTIONAL REGULATORY PROTEIN PHOB"/>
    <property type="match status" value="1"/>
</dbReference>
<keyword evidence="3" id="KW-0902">Two-component regulatory system</keyword>
<feature type="DNA-binding region" description="OmpR/PhoB-type" evidence="9">
    <location>
        <begin position="163"/>
        <end position="262"/>
    </location>
</feature>
<dbReference type="SUPFAM" id="SSF52172">
    <property type="entry name" value="CheY-like"/>
    <property type="match status" value="1"/>
</dbReference>
<dbReference type="GO" id="GO:0005829">
    <property type="term" value="C:cytosol"/>
    <property type="evidence" value="ECO:0007669"/>
    <property type="project" value="TreeGrafter"/>
</dbReference>
<keyword evidence="4" id="KW-0805">Transcription regulation</keyword>
<protein>
    <recommendedName>
        <fullName evidence="1">Phosphate regulon transcriptional regulatory protein PhoB</fullName>
    </recommendedName>
</protein>
<name>A0AA37WM84_9GAMM</name>